<dbReference type="EMBL" id="JAODUO010000318">
    <property type="protein sequence ID" value="KAK2183232.1"/>
    <property type="molecule type" value="Genomic_DNA"/>
</dbReference>
<evidence type="ECO:0000313" key="2">
    <source>
        <dbReference type="Proteomes" id="UP001209878"/>
    </source>
</evidence>
<dbReference type="Proteomes" id="UP001209878">
    <property type="component" value="Unassembled WGS sequence"/>
</dbReference>
<comment type="caution">
    <text evidence="1">The sequence shown here is derived from an EMBL/GenBank/DDBJ whole genome shotgun (WGS) entry which is preliminary data.</text>
</comment>
<name>A0AAD9NUF7_RIDPI</name>
<reference evidence="1" key="1">
    <citation type="journal article" date="2023" name="Mol. Biol. Evol.">
        <title>Third-Generation Sequencing Reveals the Adaptive Role of the Epigenome in Three Deep-Sea Polychaetes.</title>
        <authorList>
            <person name="Perez M."/>
            <person name="Aroh O."/>
            <person name="Sun Y."/>
            <person name="Lan Y."/>
            <person name="Juniper S.K."/>
            <person name="Young C.R."/>
            <person name="Angers B."/>
            <person name="Qian P.Y."/>
        </authorList>
    </citation>
    <scope>NUCLEOTIDE SEQUENCE</scope>
    <source>
        <strain evidence="1">R07B-5</strain>
    </source>
</reference>
<proteinExistence type="predicted"/>
<evidence type="ECO:0000313" key="1">
    <source>
        <dbReference type="EMBL" id="KAK2183232.1"/>
    </source>
</evidence>
<organism evidence="1 2">
    <name type="scientific">Ridgeia piscesae</name>
    <name type="common">Tubeworm</name>
    <dbReference type="NCBI Taxonomy" id="27915"/>
    <lineage>
        <taxon>Eukaryota</taxon>
        <taxon>Metazoa</taxon>
        <taxon>Spiralia</taxon>
        <taxon>Lophotrochozoa</taxon>
        <taxon>Annelida</taxon>
        <taxon>Polychaeta</taxon>
        <taxon>Sedentaria</taxon>
        <taxon>Canalipalpata</taxon>
        <taxon>Sabellida</taxon>
        <taxon>Siboglinidae</taxon>
        <taxon>Ridgeia</taxon>
    </lineage>
</organism>
<accession>A0AAD9NUF7</accession>
<gene>
    <name evidence="1" type="ORF">NP493_319g02034</name>
</gene>
<dbReference type="AlphaFoldDB" id="A0AAD9NUF7"/>
<keyword evidence="2" id="KW-1185">Reference proteome</keyword>
<sequence>MTFKQIFLLISSTTAINNNGDKLLPWVTPTFTLDSPYTPGPHSSLLFVSPPPI</sequence>
<protein>
    <submittedName>
        <fullName evidence="1">Uncharacterized protein</fullName>
    </submittedName>
</protein>